<dbReference type="GO" id="GO:0005730">
    <property type="term" value="C:nucleolus"/>
    <property type="evidence" value="ECO:0007669"/>
    <property type="project" value="UniProtKB-SubCell"/>
</dbReference>
<keyword evidence="6" id="KW-0539">Nucleus</keyword>
<evidence type="ECO:0000313" key="8">
    <source>
        <dbReference type="EMBL" id="KAK9810567.1"/>
    </source>
</evidence>
<dbReference type="PIRSF" id="PIRSF017302">
    <property type="entry name" value="Gltscr2"/>
    <property type="match status" value="1"/>
</dbReference>
<keyword evidence="9" id="KW-1185">Reference proteome</keyword>
<reference evidence="8 9" key="1">
    <citation type="journal article" date="2024" name="Nat. Commun.">
        <title>Phylogenomics reveals the evolutionary origins of lichenization in chlorophyte algae.</title>
        <authorList>
            <person name="Puginier C."/>
            <person name="Libourel C."/>
            <person name="Otte J."/>
            <person name="Skaloud P."/>
            <person name="Haon M."/>
            <person name="Grisel S."/>
            <person name="Petersen M."/>
            <person name="Berrin J.G."/>
            <person name="Delaux P.M."/>
            <person name="Dal Grande F."/>
            <person name="Keller J."/>
        </authorList>
    </citation>
    <scope>NUCLEOTIDE SEQUENCE [LARGE SCALE GENOMIC DNA]</scope>
    <source>
        <strain evidence="8 9">SAG 2036</strain>
    </source>
</reference>
<comment type="similarity">
    <text evidence="3">Belongs to the NOP53 family.</text>
</comment>
<evidence type="ECO:0000256" key="1">
    <source>
        <dbReference type="ARBA" id="ARBA00004604"/>
    </source>
</evidence>
<evidence type="ECO:0000256" key="4">
    <source>
        <dbReference type="ARBA" id="ARBA00018339"/>
    </source>
</evidence>
<dbReference type="PANTHER" id="PTHR14211">
    <property type="entry name" value="GLIOMA SUPPRESSOR CANDIDATE REGION GENE 2"/>
    <property type="match status" value="1"/>
</dbReference>
<organism evidence="8 9">
    <name type="scientific">Symbiochloris irregularis</name>
    <dbReference type="NCBI Taxonomy" id="706552"/>
    <lineage>
        <taxon>Eukaryota</taxon>
        <taxon>Viridiplantae</taxon>
        <taxon>Chlorophyta</taxon>
        <taxon>core chlorophytes</taxon>
        <taxon>Trebouxiophyceae</taxon>
        <taxon>Trebouxiales</taxon>
        <taxon>Trebouxiaceae</taxon>
        <taxon>Symbiochloris</taxon>
    </lineage>
</organism>
<evidence type="ECO:0000256" key="6">
    <source>
        <dbReference type="ARBA" id="ARBA00023242"/>
    </source>
</evidence>
<dbReference type="GO" id="GO:0000027">
    <property type="term" value="P:ribosomal large subunit assembly"/>
    <property type="evidence" value="ECO:0007669"/>
    <property type="project" value="TreeGrafter"/>
</dbReference>
<evidence type="ECO:0000256" key="3">
    <source>
        <dbReference type="ARBA" id="ARBA00008838"/>
    </source>
</evidence>
<sequence length="334" mass="37527">MVLAKGSRKGKKAWRRNIDTQDVEKALHDEVQRQRQSEASARDLPDSELFYVDQAPSEVKVPRRSLKARQPKLLRSQVILQAPQNTRPVKVGPNKRKAVASARQHEDALADAVAAEVSKANALLLRAKPPAKFDLFSNSFEDDLSILQTPEDIELDEDEDPDQADGAARSHSQPRRKTQADRNKAERLRKENQALAERRAQKQKKQDLAALAALQAEIDAAEAERELRRRRRAAVRAERAAAEPARLGKQKYTPLPTQVLLTEELGTGLRAMRAAPVLMKDRFKALQRRGLIETRLPVRGRRPGRRIAYQPGDRADRAAASQAELDSLRRAAKK</sequence>
<dbReference type="PANTHER" id="PTHR14211:SF7">
    <property type="entry name" value="RIBOSOME BIOGENESIS PROTEIN NOP53"/>
    <property type="match status" value="1"/>
</dbReference>
<dbReference type="InterPro" id="IPR011687">
    <property type="entry name" value="Nop53/GLTSCR2"/>
</dbReference>
<protein>
    <recommendedName>
        <fullName evidence="4">Ribosome biogenesis protein NOP53</fullName>
    </recommendedName>
</protein>
<evidence type="ECO:0000313" key="9">
    <source>
        <dbReference type="Proteomes" id="UP001465755"/>
    </source>
</evidence>
<comment type="subcellular location">
    <subcellularLocation>
        <location evidence="1">Nucleus</location>
        <location evidence="1">Nucleolus</location>
    </subcellularLocation>
    <subcellularLocation>
        <location evidence="2">Nucleus</location>
        <location evidence="2">Nucleoplasm</location>
    </subcellularLocation>
</comment>
<dbReference type="GO" id="GO:0008097">
    <property type="term" value="F:5S rRNA binding"/>
    <property type="evidence" value="ECO:0007669"/>
    <property type="project" value="TreeGrafter"/>
</dbReference>
<gene>
    <name evidence="8" type="ORF">WJX73_001246</name>
</gene>
<dbReference type="GO" id="GO:0005654">
    <property type="term" value="C:nucleoplasm"/>
    <property type="evidence" value="ECO:0007669"/>
    <property type="project" value="UniProtKB-SubCell"/>
</dbReference>
<feature type="region of interest" description="Disordered" evidence="7">
    <location>
        <begin position="84"/>
        <end position="103"/>
    </location>
</feature>
<feature type="region of interest" description="Disordered" evidence="7">
    <location>
        <begin position="1"/>
        <end position="20"/>
    </location>
</feature>
<comment type="caution">
    <text evidence="8">The sequence shown here is derived from an EMBL/GenBank/DDBJ whole genome shotgun (WGS) entry which is preliminary data.</text>
</comment>
<dbReference type="Pfam" id="PF07767">
    <property type="entry name" value="Nop53"/>
    <property type="match status" value="2"/>
</dbReference>
<dbReference type="GO" id="GO:0006364">
    <property type="term" value="P:rRNA processing"/>
    <property type="evidence" value="ECO:0007669"/>
    <property type="project" value="TreeGrafter"/>
</dbReference>
<dbReference type="AlphaFoldDB" id="A0AAW1PRG3"/>
<accession>A0AAW1PRG3</accession>
<proteinExistence type="inferred from homology"/>
<feature type="region of interest" description="Disordered" evidence="7">
    <location>
        <begin position="302"/>
        <end position="334"/>
    </location>
</feature>
<keyword evidence="5" id="KW-0690">Ribosome biogenesis</keyword>
<evidence type="ECO:0000256" key="7">
    <source>
        <dbReference type="SAM" id="MobiDB-lite"/>
    </source>
</evidence>
<evidence type="ECO:0000256" key="2">
    <source>
        <dbReference type="ARBA" id="ARBA00004642"/>
    </source>
</evidence>
<feature type="compositionally biased region" description="Basic residues" evidence="7">
    <location>
        <begin position="1"/>
        <end position="15"/>
    </location>
</feature>
<evidence type="ECO:0000256" key="5">
    <source>
        <dbReference type="ARBA" id="ARBA00022517"/>
    </source>
</evidence>
<feature type="region of interest" description="Disordered" evidence="7">
    <location>
        <begin position="156"/>
        <end position="186"/>
    </location>
</feature>
<name>A0AAW1PRG3_9CHLO</name>
<dbReference type="EMBL" id="JALJOQ010000015">
    <property type="protein sequence ID" value="KAK9810567.1"/>
    <property type="molecule type" value="Genomic_DNA"/>
</dbReference>
<dbReference type="Proteomes" id="UP001465755">
    <property type="component" value="Unassembled WGS sequence"/>
</dbReference>